<proteinExistence type="predicted"/>
<dbReference type="Proteomes" id="UP000216311">
    <property type="component" value="Unassembled WGS sequence"/>
</dbReference>
<evidence type="ECO:0000313" key="2">
    <source>
        <dbReference type="EMBL" id="OYO21253.1"/>
    </source>
</evidence>
<keyword evidence="3" id="KW-1185">Reference proteome</keyword>
<dbReference type="EMBL" id="NMVQ01000017">
    <property type="protein sequence ID" value="OYO21253.1"/>
    <property type="molecule type" value="Genomic_DNA"/>
</dbReference>
<gene>
    <name evidence="2" type="ORF">CGZ93_10605</name>
</gene>
<feature type="region of interest" description="Disordered" evidence="1">
    <location>
        <begin position="76"/>
        <end position="106"/>
    </location>
</feature>
<evidence type="ECO:0000313" key="3">
    <source>
        <dbReference type="Proteomes" id="UP000216311"/>
    </source>
</evidence>
<reference evidence="2 3" key="1">
    <citation type="submission" date="2017-07" db="EMBL/GenBank/DDBJ databases">
        <title>Draft whole genome sequences of clinical Proprionibacteriaceae strains.</title>
        <authorList>
            <person name="Bernier A.-M."/>
            <person name="Bernard K."/>
            <person name="Domingo M.-C."/>
        </authorList>
    </citation>
    <scope>NUCLEOTIDE SEQUENCE [LARGE SCALE GENOMIC DNA]</scope>
    <source>
        <strain evidence="2 3">NML 130396</strain>
    </source>
</reference>
<sequence length="132" mass="13385">MAVVGGRLGAVIALAALVGASLVGIVGAQAAVPQGCDRATDQIRAVTINAKSLPLMSADKVSADVTRASRIGGDVLMWQRSPRTTTRGTSASSGSRTRGVGDGGTSTQTWQIRSLYAWAVTRAGSASRRGGS</sequence>
<organism evidence="2 3">
    <name type="scientific">Enemella dayhoffiae</name>
    <dbReference type="NCBI Taxonomy" id="2016507"/>
    <lineage>
        <taxon>Bacteria</taxon>
        <taxon>Bacillati</taxon>
        <taxon>Actinomycetota</taxon>
        <taxon>Actinomycetes</taxon>
        <taxon>Propionibacteriales</taxon>
        <taxon>Propionibacteriaceae</taxon>
        <taxon>Enemella</taxon>
    </lineage>
</organism>
<dbReference type="AlphaFoldDB" id="A0A255H1V2"/>
<feature type="compositionally biased region" description="Low complexity" evidence="1">
    <location>
        <begin position="80"/>
        <end position="98"/>
    </location>
</feature>
<accession>A0A255H1V2</accession>
<protein>
    <submittedName>
        <fullName evidence="2">Uncharacterized protein</fullName>
    </submittedName>
</protein>
<name>A0A255H1V2_9ACTN</name>
<comment type="caution">
    <text evidence="2">The sequence shown here is derived from an EMBL/GenBank/DDBJ whole genome shotgun (WGS) entry which is preliminary data.</text>
</comment>
<evidence type="ECO:0000256" key="1">
    <source>
        <dbReference type="SAM" id="MobiDB-lite"/>
    </source>
</evidence>